<dbReference type="RefSeq" id="WP_129876991.1">
    <property type="nucleotide sequence ID" value="NZ_SEWG01000004.1"/>
</dbReference>
<evidence type="ECO:0000313" key="3">
    <source>
        <dbReference type="Proteomes" id="UP000293331"/>
    </source>
</evidence>
<comment type="caution">
    <text evidence="2">The sequence shown here is derived from an EMBL/GenBank/DDBJ whole genome shotgun (WGS) entry which is preliminary data.</text>
</comment>
<dbReference type="EMBL" id="SEWG01000004">
    <property type="protein sequence ID" value="RYU90340.1"/>
    <property type="molecule type" value="Genomic_DNA"/>
</dbReference>
<keyword evidence="1" id="KW-0812">Transmembrane</keyword>
<evidence type="ECO:0000313" key="2">
    <source>
        <dbReference type="EMBL" id="RYU90340.1"/>
    </source>
</evidence>
<dbReference type="AlphaFoldDB" id="A0A4V1ZBU1"/>
<keyword evidence="3" id="KW-1185">Reference proteome</keyword>
<proteinExistence type="predicted"/>
<feature type="transmembrane region" description="Helical" evidence="1">
    <location>
        <begin position="69"/>
        <end position="90"/>
    </location>
</feature>
<keyword evidence="1" id="KW-0472">Membrane</keyword>
<feature type="transmembrane region" description="Helical" evidence="1">
    <location>
        <begin position="102"/>
        <end position="119"/>
    </location>
</feature>
<dbReference type="Proteomes" id="UP000293331">
    <property type="component" value="Unassembled WGS sequence"/>
</dbReference>
<accession>A0A4V1ZBU1</accession>
<evidence type="ECO:0000256" key="1">
    <source>
        <dbReference type="SAM" id="Phobius"/>
    </source>
</evidence>
<protein>
    <submittedName>
        <fullName evidence="2">Uncharacterized protein</fullName>
    </submittedName>
</protein>
<gene>
    <name evidence="2" type="ORF">EWM62_12495</name>
</gene>
<sequence>MKIQPALISFAIFVVVLAVLPVCLSATGNANLLMPHFWWMFAYITGLTFLVVIEILFTQKINPENYAQVFLAGTTFKILACLAFMVIFLLKNKIEKGVFAGNFFYLYFLNTAFEVYVLLRNLRNQNLK</sequence>
<dbReference type="OrthoDB" id="981547at2"/>
<keyword evidence="1" id="KW-1133">Transmembrane helix</keyword>
<organism evidence="2 3">
    <name type="scientific">Mucilaginibacter terrigena</name>
    <dbReference type="NCBI Taxonomy" id="2492395"/>
    <lineage>
        <taxon>Bacteria</taxon>
        <taxon>Pseudomonadati</taxon>
        <taxon>Bacteroidota</taxon>
        <taxon>Sphingobacteriia</taxon>
        <taxon>Sphingobacteriales</taxon>
        <taxon>Sphingobacteriaceae</taxon>
        <taxon>Mucilaginibacter</taxon>
    </lineage>
</organism>
<reference evidence="2 3" key="1">
    <citation type="submission" date="2019-02" db="EMBL/GenBank/DDBJ databases">
        <title>Bacterial novel species Mucilaginibacter sp. 17JY9-4 isolated from soil.</title>
        <authorList>
            <person name="Jung H.-Y."/>
        </authorList>
    </citation>
    <scope>NUCLEOTIDE SEQUENCE [LARGE SCALE GENOMIC DNA]</scope>
    <source>
        <strain evidence="2 3">17JY9-4</strain>
    </source>
</reference>
<feature type="transmembrane region" description="Helical" evidence="1">
    <location>
        <begin position="37"/>
        <end position="57"/>
    </location>
</feature>
<name>A0A4V1ZBU1_9SPHI</name>